<proteinExistence type="predicted"/>
<dbReference type="Proteomes" id="UP001254759">
    <property type="component" value="Unassembled WGS sequence"/>
</dbReference>
<keyword evidence="1" id="KW-1133">Transmembrane helix</keyword>
<dbReference type="EMBL" id="JAVDTT010000001">
    <property type="protein sequence ID" value="MDR6840916.1"/>
    <property type="molecule type" value="Genomic_DNA"/>
</dbReference>
<feature type="transmembrane region" description="Helical" evidence="1">
    <location>
        <begin position="81"/>
        <end position="102"/>
    </location>
</feature>
<keyword evidence="1" id="KW-0472">Membrane</keyword>
<evidence type="ECO:0000256" key="1">
    <source>
        <dbReference type="SAM" id="Phobius"/>
    </source>
</evidence>
<name>A0ABU1RQ66_9GAMM</name>
<evidence type="ECO:0000313" key="2">
    <source>
        <dbReference type="EMBL" id="MDR6840916.1"/>
    </source>
</evidence>
<feature type="transmembrane region" description="Helical" evidence="1">
    <location>
        <begin position="48"/>
        <end position="69"/>
    </location>
</feature>
<accession>A0ABU1RQ66</accession>
<organism evidence="2 3">
    <name type="scientific">Pseudoxanthomonas sacheonensis</name>
    <dbReference type="NCBI Taxonomy" id="443615"/>
    <lineage>
        <taxon>Bacteria</taxon>
        <taxon>Pseudomonadati</taxon>
        <taxon>Pseudomonadota</taxon>
        <taxon>Gammaproteobacteria</taxon>
        <taxon>Lysobacterales</taxon>
        <taxon>Lysobacteraceae</taxon>
        <taxon>Pseudoxanthomonas</taxon>
    </lineage>
</organism>
<protein>
    <recommendedName>
        <fullName evidence="4">Transmembrane protein</fullName>
    </recommendedName>
</protein>
<feature type="transmembrane region" description="Helical" evidence="1">
    <location>
        <begin position="15"/>
        <end position="36"/>
    </location>
</feature>
<keyword evidence="3" id="KW-1185">Reference proteome</keyword>
<gene>
    <name evidence="2" type="ORF">J2W94_001180</name>
</gene>
<evidence type="ECO:0000313" key="3">
    <source>
        <dbReference type="Proteomes" id="UP001254759"/>
    </source>
</evidence>
<keyword evidence="1" id="KW-0812">Transmembrane</keyword>
<reference evidence="2 3" key="1">
    <citation type="submission" date="2023-07" db="EMBL/GenBank/DDBJ databases">
        <title>Sorghum-associated microbial communities from plants grown in Nebraska, USA.</title>
        <authorList>
            <person name="Schachtman D."/>
        </authorList>
    </citation>
    <scope>NUCLEOTIDE SEQUENCE [LARGE SCALE GENOMIC DNA]</scope>
    <source>
        <strain evidence="2 3">BE107</strain>
    </source>
</reference>
<feature type="transmembrane region" description="Helical" evidence="1">
    <location>
        <begin position="174"/>
        <end position="192"/>
    </location>
</feature>
<comment type="caution">
    <text evidence="2">The sequence shown here is derived from an EMBL/GenBank/DDBJ whole genome shotgun (WGS) entry which is preliminary data.</text>
</comment>
<dbReference type="RefSeq" id="WP_310091068.1">
    <property type="nucleotide sequence ID" value="NZ_JAVDTT010000001.1"/>
</dbReference>
<sequence length="200" mass="23971">MQTTSDPNSLATLYIHVRILLGMIVGLGLTHLLRHLARIVERPKARRVYWVHLVWAMFMFVYLLHFWWWEFSLSHRTQWNFNLYLFVTVYALLLYLLCALVFPESVDDYQDYRDYFYSRRHWFFGLLAVMFAVDVVDTAIKGADYFHHLGPEYLFRNTGYIVASLVAMKTRNRHYHGTLAVAALLYELSWILRRYEAFQL</sequence>
<evidence type="ECO:0008006" key="4">
    <source>
        <dbReference type="Google" id="ProtNLM"/>
    </source>
</evidence>
<feature type="transmembrane region" description="Helical" evidence="1">
    <location>
        <begin position="122"/>
        <end position="140"/>
    </location>
</feature>